<dbReference type="AlphaFoldDB" id="K2MKU3"/>
<dbReference type="OrthoDB" id="7950654at2"/>
<dbReference type="RefSeq" id="WP_008597943.1">
    <property type="nucleotide sequence ID" value="NZ_AMRM01000018.1"/>
</dbReference>
<dbReference type="PATRIC" id="fig|391937.3.peg.3155"/>
<gene>
    <name evidence="1" type="ORF">NA2_15354</name>
</gene>
<comment type="caution">
    <text evidence="1">The sequence shown here is derived from an EMBL/GenBank/DDBJ whole genome shotgun (WGS) entry which is preliminary data.</text>
</comment>
<dbReference type="EMBL" id="AMRM01000018">
    <property type="protein sequence ID" value="EKF17857.1"/>
    <property type="molecule type" value="Genomic_DNA"/>
</dbReference>
<dbReference type="InterPro" id="IPR053745">
    <property type="entry name" value="Viral_Tail_Comp_sf"/>
</dbReference>
<dbReference type="Pfam" id="PF11367">
    <property type="entry name" value="Tail_completion_gp17"/>
    <property type="match status" value="1"/>
</dbReference>
<dbReference type="InterPro" id="IPR021508">
    <property type="entry name" value="Gp17-like"/>
</dbReference>
<evidence type="ECO:0008006" key="3">
    <source>
        <dbReference type="Google" id="ProtNLM"/>
    </source>
</evidence>
<reference evidence="1 2" key="1">
    <citation type="journal article" date="2012" name="J. Bacteriol.">
        <title>Genome Sequence of Nitratireductor pacificus Type Strain pht-3B.</title>
        <authorList>
            <person name="Lai Q."/>
            <person name="Li G."/>
            <person name="Shao Z."/>
        </authorList>
    </citation>
    <scope>NUCLEOTIDE SEQUENCE [LARGE SCALE GENOMIC DNA]</scope>
    <source>
        <strain evidence="2">pht-3B</strain>
    </source>
</reference>
<proteinExistence type="predicted"/>
<sequence length="128" mass="13640">MSALPIVEAILTADAGVTAIAGTRIFYSVAPQGAPRPYIVIIGTVERDEILLAGQAQYPEGLVNVACHADDFPTVEKLGNAVIAALQDAAGIYRGKAATLSREDVDGFDFLPADKVHRRVLGFAVRYR</sequence>
<keyword evidence="2" id="KW-1185">Reference proteome</keyword>
<organism evidence="1 2">
    <name type="scientific">Nitratireductor pacificus pht-3B</name>
    <dbReference type="NCBI Taxonomy" id="391937"/>
    <lineage>
        <taxon>Bacteria</taxon>
        <taxon>Pseudomonadati</taxon>
        <taxon>Pseudomonadota</taxon>
        <taxon>Alphaproteobacteria</taxon>
        <taxon>Hyphomicrobiales</taxon>
        <taxon>Phyllobacteriaceae</taxon>
        <taxon>Nitratireductor</taxon>
    </lineage>
</organism>
<name>K2MKU3_9HYPH</name>
<protein>
    <recommendedName>
        <fullName evidence="3">DUF3168 domain-containing protein</fullName>
    </recommendedName>
</protein>
<evidence type="ECO:0000313" key="2">
    <source>
        <dbReference type="Proteomes" id="UP000006786"/>
    </source>
</evidence>
<dbReference type="Gene3D" id="3.30.2000.30">
    <property type="match status" value="1"/>
</dbReference>
<evidence type="ECO:0000313" key="1">
    <source>
        <dbReference type="EMBL" id="EKF17857.1"/>
    </source>
</evidence>
<accession>K2MKU3</accession>
<dbReference type="Proteomes" id="UP000006786">
    <property type="component" value="Unassembled WGS sequence"/>
</dbReference>